<dbReference type="Pfam" id="PF05899">
    <property type="entry name" value="Cupin_3"/>
    <property type="match status" value="1"/>
</dbReference>
<dbReference type="Gene3D" id="2.60.120.10">
    <property type="entry name" value="Jelly Rolls"/>
    <property type="match status" value="1"/>
</dbReference>
<gene>
    <name evidence="2" type="ORF">AACH10_09120</name>
</gene>
<proteinExistence type="predicted"/>
<protein>
    <submittedName>
        <fullName evidence="2">Cupin domain-containing protein</fullName>
    </submittedName>
</protein>
<organism evidence="2 3">
    <name type="scientific">Pseudaquabacterium inlustre</name>
    <dbReference type="NCBI Taxonomy" id="2984192"/>
    <lineage>
        <taxon>Bacteria</taxon>
        <taxon>Pseudomonadati</taxon>
        <taxon>Pseudomonadota</taxon>
        <taxon>Betaproteobacteria</taxon>
        <taxon>Burkholderiales</taxon>
        <taxon>Sphaerotilaceae</taxon>
        <taxon>Pseudaquabacterium</taxon>
    </lineage>
</organism>
<comment type="caution">
    <text evidence="2">The sequence shown here is derived from an EMBL/GenBank/DDBJ whole genome shotgun (WGS) entry which is preliminary data.</text>
</comment>
<dbReference type="RefSeq" id="WP_341410075.1">
    <property type="nucleotide sequence ID" value="NZ_JBBUTH010000004.1"/>
</dbReference>
<sequence length="125" mass="13651">MSDISLHKLSAAMPGAPAIDHPRPERLLRGNPRRETWAASSRPLGQGLTLHQGVWRCEPGHWRIAFGPAQHELFTVLSGRCRVHDAAGSYQEAGPGEAISIPPGFEGSFEVLETVTKTYAIVDRD</sequence>
<evidence type="ECO:0000313" key="3">
    <source>
        <dbReference type="Proteomes" id="UP001365405"/>
    </source>
</evidence>
<dbReference type="EMBL" id="JBBUTH010000004">
    <property type="protein sequence ID" value="MEK8050397.1"/>
    <property type="molecule type" value="Genomic_DNA"/>
</dbReference>
<evidence type="ECO:0000313" key="2">
    <source>
        <dbReference type="EMBL" id="MEK8050397.1"/>
    </source>
</evidence>
<dbReference type="SUPFAM" id="SSF51182">
    <property type="entry name" value="RmlC-like cupins"/>
    <property type="match status" value="1"/>
</dbReference>
<feature type="domain" description="(S)-ureidoglycine aminohydrolase cupin" evidence="1">
    <location>
        <begin position="49"/>
        <end position="119"/>
    </location>
</feature>
<dbReference type="Proteomes" id="UP001365405">
    <property type="component" value="Unassembled WGS sequence"/>
</dbReference>
<dbReference type="InterPro" id="IPR008579">
    <property type="entry name" value="UGlyAH_Cupin_dom"/>
</dbReference>
<reference evidence="2 3" key="1">
    <citation type="submission" date="2024-04" db="EMBL/GenBank/DDBJ databases">
        <title>Novel species of the genus Ideonella isolated from streams.</title>
        <authorList>
            <person name="Lu H."/>
        </authorList>
    </citation>
    <scope>NUCLEOTIDE SEQUENCE [LARGE SCALE GENOMIC DNA]</scope>
    <source>
        <strain evidence="2 3">DXS22W</strain>
    </source>
</reference>
<accession>A0ABU9CEW4</accession>
<dbReference type="InterPro" id="IPR011051">
    <property type="entry name" value="RmlC_Cupin_sf"/>
</dbReference>
<keyword evidence="3" id="KW-1185">Reference proteome</keyword>
<dbReference type="PANTHER" id="PTHR40943:SF1">
    <property type="entry name" value="CYTOPLASMIC PROTEIN"/>
    <property type="match status" value="1"/>
</dbReference>
<name>A0ABU9CEW4_9BURK</name>
<dbReference type="PANTHER" id="PTHR40943">
    <property type="entry name" value="CYTOPLASMIC PROTEIN-RELATED"/>
    <property type="match status" value="1"/>
</dbReference>
<evidence type="ECO:0000259" key="1">
    <source>
        <dbReference type="Pfam" id="PF05899"/>
    </source>
</evidence>
<dbReference type="InterPro" id="IPR014710">
    <property type="entry name" value="RmlC-like_jellyroll"/>
</dbReference>